<keyword evidence="8 9" id="KW-0234">DNA repair</keyword>
<dbReference type="InterPro" id="IPR047112">
    <property type="entry name" value="RecG/Mfd"/>
</dbReference>
<dbReference type="SMART" id="SM00982">
    <property type="entry name" value="TRCF"/>
    <property type="match status" value="1"/>
</dbReference>
<dbReference type="GO" id="GO:0003678">
    <property type="term" value="F:DNA helicase activity"/>
    <property type="evidence" value="ECO:0007669"/>
    <property type="project" value="TreeGrafter"/>
</dbReference>
<protein>
    <recommendedName>
        <fullName evidence="9">Transcription-repair-coupling factor</fullName>
        <shortName evidence="9">TRCF</shortName>
        <ecNumber evidence="9">3.6.4.-</ecNumber>
    </recommendedName>
</protein>
<dbReference type="SMART" id="SM00487">
    <property type="entry name" value="DEXDc"/>
    <property type="match status" value="1"/>
</dbReference>
<evidence type="ECO:0000256" key="9">
    <source>
        <dbReference type="HAMAP-Rule" id="MF_00969"/>
    </source>
</evidence>
<evidence type="ECO:0000256" key="7">
    <source>
        <dbReference type="ARBA" id="ARBA00023125"/>
    </source>
</evidence>
<evidence type="ECO:0000256" key="5">
    <source>
        <dbReference type="ARBA" id="ARBA00022806"/>
    </source>
</evidence>
<dbReference type="InterPro" id="IPR037235">
    <property type="entry name" value="TRCF-like_C_D7"/>
</dbReference>
<proteinExistence type="inferred from homology"/>
<dbReference type="InterPro" id="IPR014001">
    <property type="entry name" value="Helicase_ATP-bd"/>
</dbReference>
<reference evidence="12 13" key="1">
    <citation type="submission" date="2018-03" db="EMBL/GenBank/DDBJ databases">
        <title>Phenotypic and genomic properties of Cyclonatronum proteinivorum gen. nov., sp. nov., a haloalkaliphilic bacteroidete from soda lakes possessing Na+-translocating rhodopsin.</title>
        <authorList>
            <person name="Toshchakov S.V."/>
            <person name="Korzhenkov A."/>
            <person name="Samarov N.I."/>
            <person name="Kublanov I.V."/>
            <person name="Muntyan M.S."/>
            <person name="Sorokin D.Y."/>
        </authorList>
    </citation>
    <scope>NUCLEOTIDE SEQUENCE [LARGE SCALE GENOMIC DNA]</scope>
    <source>
        <strain evidence="12 13">Omega</strain>
    </source>
</reference>
<dbReference type="Gene3D" id="3.30.2060.10">
    <property type="entry name" value="Penicillin-binding protein 1b domain"/>
    <property type="match status" value="1"/>
</dbReference>
<dbReference type="InterPro" id="IPR036101">
    <property type="entry name" value="CarD-like/TRCF_RID_sf"/>
</dbReference>
<keyword evidence="4 9" id="KW-0378">Hydrolase</keyword>
<dbReference type="Pfam" id="PF00271">
    <property type="entry name" value="Helicase_C"/>
    <property type="match status" value="1"/>
</dbReference>
<dbReference type="InterPro" id="IPR027417">
    <property type="entry name" value="P-loop_NTPase"/>
</dbReference>
<dbReference type="InterPro" id="IPR003711">
    <property type="entry name" value="CarD-like/TRCF_RID"/>
</dbReference>
<dbReference type="Gene3D" id="3.40.50.300">
    <property type="entry name" value="P-loop containing nucleotide triphosphate hydrolases"/>
    <property type="match status" value="2"/>
</dbReference>
<dbReference type="Pfam" id="PF03461">
    <property type="entry name" value="TRCF"/>
    <property type="match status" value="1"/>
</dbReference>
<dbReference type="Gene3D" id="3.90.1150.50">
    <property type="entry name" value="Transcription-repair-coupling factor, D7 domain"/>
    <property type="match status" value="1"/>
</dbReference>
<evidence type="ECO:0000256" key="4">
    <source>
        <dbReference type="ARBA" id="ARBA00022801"/>
    </source>
</evidence>
<dbReference type="GO" id="GO:0006355">
    <property type="term" value="P:regulation of DNA-templated transcription"/>
    <property type="evidence" value="ECO:0007669"/>
    <property type="project" value="UniProtKB-UniRule"/>
</dbReference>
<evidence type="ECO:0000256" key="2">
    <source>
        <dbReference type="ARBA" id="ARBA00022741"/>
    </source>
</evidence>
<evidence type="ECO:0000313" key="13">
    <source>
        <dbReference type="Proteomes" id="UP000254808"/>
    </source>
</evidence>
<dbReference type="OrthoDB" id="9804325at2"/>
<dbReference type="GO" id="GO:0016787">
    <property type="term" value="F:hydrolase activity"/>
    <property type="evidence" value="ECO:0007669"/>
    <property type="project" value="UniProtKB-KW"/>
</dbReference>
<keyword evidence="7 9" id="KW-0238">DNA-binding</keyword>
<keyword evidence="6 9" id="KW-0067">ATP-binding</keyword>
<evidence type="ECO:0000256" key="3">
    <source>
        <dbReference type="ARBA" id="ARBA00022763"/>
    </source>
</evidence>
<gene>
    <name evidence="9" type="primary">mfd</name>
    <name evidence="12" type="ORF">CYPRO_1934</name>
</gene>
<dbReference type="AlphaFoldDB" id="A0A345UL32"/>
<dbReference type="SUPFAM" id="SSF52540">
    <property type="entry name" value="P-loop containing nucleoside triphosphate hydrolases"/>
    <property type="match status" value="4"/>
</dbReference>
<dbReference type="SUPFAM" id="SSF141259">
    <property type="entry name" value="CarD-like"/>
    <property type="match status" value="1"/>
</dbReference>
<name>A0A345UL32_9BACT</name>
<evidence type="ECO:0000256" key="1">
    <source>
        <dbReference type="ARBA" id="ARBA00022490"/>
    </source>
</evidence>
<dbReference type="GO" id="GO:0005524">
    <property type="term" value="F:ATP binding"/>
    <property type="evidence" value="ECO:0007669"/>
    <property type="project" value="UniProtKB-UniRule"/>
</dbReference>
<keyword evidence="13" id="KW-1185">Reference proteome</keyword>
<dbReference type="Pfam" id="PF17757">
    <property type="entry name" value="UvrB_inter"/>
    <property type="match status" value="1"/>
</dbReference>
<dbReference type="SMART" id="SM00490">
    <property type="entry name" value="HELICc"/>
    <property type="match status" value="1"/>
</dbReference>
<keyword evidence="3 9" id="KW-0227">DNA damage</keyword>
<dbReference type="HAMAP" id="MF_00969">
    <property type="entry name" value="TRCF"/>
    <property type="match status" value="1"/>
</dbReference>
<dbReference type="PROSITE" id="PS51192">
    <property type="entry name" value="HELICASE_ATP_BIND_1"/>
    <property type="match status" value="1"/>
</dbReference>
<dbReference type="PANTHER" id="PTHR47964:SF1">
    <property type="entry name" value="ATP-DEPENDENT DNA HELICASE HOMOLOG RECG, CHLOROPLASTIC"/>
    <property type="match status" value="1"/>
</dbReference>
<evidence type="ECO:0000256" key="8">
    <source>
        <dbReference type="ARBA" id="ARBA00023204"/>
    </source>
</evidence>
<comment type="function">
    <text evidence="9">Couples transcription and DNA repair by recognizing RNA polymerase (RNAP) stalled at DNA lesions. Mediates ATP-dependent release of RNAP and its truncated transcript from the DNA, and recruitment of nucleotide excision repair machinery to the damaged site.</text>
</comment>
<dbReference type="PROSITE" id="PS51194">
    <property type="entry name" value="HELICASE_CTER"/>
    <property type="match status" value="1"/>
</dbReference>
<dbReference type="InterPro" id="IPR001650">
    <property type="entry name" value="Helicase_C-like"/>
</dbReference>
<feature type="domain" description="Helicase C-terminal" evidence="11">
    <location>
        <begin position="762"/>
        <end position="916"/>
    </location>
</feature>
<dbReference type="PANTHER" id="PTHR47964">
    <property type="entry name" value="ATP-DEPENDENT DNA HELICASE HOMOLOG RECG, CHLOROPLASTIC"/>
    <property type="match status" value="1"/>
</dbReference>
<dbReference type="GO" id="GO:0005737">
    <property type="term" value="C:cytoplasm"/>
    <property type="evidence" value="ECO:0007669"/>
    <property type="project" value="UniProtKB-SubCell"/>
</dbReference>
<dbReference type="SMART" id="SM01058">
    <property type="entry name" value="CarD_TRCF"/>
    <property type="match status" value="1"/>
</dbReference>
<dbReference type="EMBL" id="CP027806">
    <property type="protein sequence ID" value="AXJ01184.1"/>
    <property type="molecule type" value="Genomic_DNA"/>
</dbReference>
<dbReference type="Pfam" id="PF02559">
    <property type="entry name" value="CarD_TRCF_RID"/>
    <property type="match status" value="1"/>
</dbReference>
<dbReference type="KEGG" id="cprv:CYPRO_1934"/>
<keyword evidence="5" id="KW-0347">Helicase</keyword>
<sequence>MAISHIRRQLRQLLPVNDILKAYAQKQAVHLEGYAGSLSSFLGAELAESVKHAVFIFPDEERAQYFAGDLAVLGVRNLHFFPDSHNKPYQDVSIQDSATLVQRAEVLDAVIQNDENILVASAAALCEKVISPQAFSGAAISLSKGTEIDMESLREQLIDSGFTEVNFVEKPGEMAVRGGIFDIFPYTGDYPVRLEFFGDEIDSIRQFDADSQRSVGFLNSSRIVPNTSAFRSTQRETLLNYFPEDTLYVLFNAPLCEAGAGDQLQKATEIYEAVLTQLDKQRKKGEEDLTAPPAPGELFLSAEELLKRLSGYGRVFFGDVFPDEKNIKAGFRHALGGKMQPVFNGSVKLLEQSLRELSAAGTRTFILCGNKGQQERLAELLGEPDESLNYELSLETLHEGFILQDHGLALYTDHQIFNRYHRPATKRRQPGGGISFKELKDLNIGDYVVHVDYGIGRFAGFQKIKVKDTVQEVVVLKYQEDSVLYVNVSSLYKIQKYSGKDGHQPRITKLGSGEWARKKASAKRKVKDIARELIQLYAKRKAQKAHAFPPDSYMQTEMEAAFIFEETPDQLKAIEDVKADMQREMPMDRLICGDVGFGKTEVAVRAAFKAALDGKQVALLVPTTILADQHFKTFKSRLEPFPVNVGLLSRFRTKAEQKDTIEKLKTGEIDILIGTHRITSKDVEFKNLGLLIIDEEQRFGVATKEKIKRFRASVDTLTLTATPIPRTLQYSLMGARDLSVITTPPPNRQPVQTELIGFEGERLRDAIVQEVSRGGQVFFIHNRVHNIEEMTGLVKDLVPNVKVRFAHGQMKGSELERIILDFYAHKFDVLVSTNIVESGIDIANANTIIINHADKFGLSELHQLRGRVGRSNRKAFCYLISPPFQALPEDSRKRLLALVEYSDLGSGFNIAMRDLDIRGAGDILGGEQSGFISDVGFDLYTKILNEAVRELKESEFSELFGETDPDIEYPETTVEFDEAALLPQWYVRDNVERLNLYRRLASVNQPEEIDSWSDEVQDRFGKIPEETSCLIQAARIKLLAAQLLFIKVTVRAGRVWLLCPSAESRAGQHFYAGGRLQNMIGWLQENDRKVSLAQKDQAIRIVVQEVPDMAACISLLKALNTEFAAGQRTAETVPGM</sequence>
<comment type="similarity">
    <text evidence="9">In the C-terminal section; belongs to the helicase family. RecG subfamily.</text>
</comment>
<dbReference type="RefSeq" id="WP_114984407.1">
    <property type="nucleotide sequence ID" value="NZ_CP027806.1"/>
</dbReference>
<dbReference type="CDD" id="cd17991">
    <property type="entry name" value="DEXHc_TRCF"/>
    <property type="match status" value="1"/>
</dbReference>
<feature type="domain" description="Helicase ATP-binding" evidence="10">
    <location>
        <begin position="580"/>
        <end position="741"/>
    </location>
</feature>
<dbReference type="SUPFAM" id="SSF143517">
    <property type="entry name" value="TRCF domain-like"/>
    <property type="match status" value="1"/>
</dbReference>
<dbReference type="Proteomes" id="UP000254808">
    <property type="component" value="Chromosome"/>
</dbReference>
<comment type="subcellular location">
    <subcellularLocation>
        <location evidence="9">Cytoplasm</location>
    </subcellularLocation>
</comment>
<dbReference type="InterPro" id="IPR041471">
    <property type="entry name" value="UvrB_inter"/>
</dbReference>
<comment type="similarity">
    <text evidence="9">In the N-terminal section; belongs to the UvrB family.</text>
</comment>
<dbReference type="GO" id="GO:0000716">
    <property type="term" value="P:transcription-coupled nucleotide-excision repair, DNA damage recognition"/>
    <property type="evidence" value="ECO:0007669"/>
    <property type="project" value="UniProtKB-UniRule"/>
</dbReference>
<dbReference type="InterPro" id="IPR005118">
    <property type="entry name" value="TRCF_C"/>
</dbReference>
<keyword evidence="1 9" id="KW-0963">Cytoplasm</keyword>
<evidence type="ECO:0000259" key="11">
    <source>
        <dbReference type="PROSITE" id="PS51194"/>
    </source>
</evidence>
<dbReference type="InterPro" id="IPR004576">
    <property type="entry name" value="Mfd"/>
</dbReference>
<evidence type="ECO:0000256" key="6">
    <source>
        <dbReference type="ARBA" id="ARBA00022840"/>
    </source>
</evidence>
<accession>A0A345UL32</accession>
<dbReference type="Pfam" id="PF00270">
    <property type="entry name" value="DEAD"/>
    <property type="match status" value="1"/>
</dbReference>
<dbReference type="Gene3D" id="2.40.10.170">
    <property type="match status" value="1"/>
</dbReference>
<dbReference type="GO" id="GO:0003684">
    <property type="term" value="F:damaged DNA binding"/>
    <property type="evidence" value="ECO:0007669"/>
    <property type="project" value="InterPro"/>
</dbReference>
<keyword evidence="2 9" id="KW-0547">Nucleotide-binding</keyword>
<evidence type="ECO:0000259" key="10">
    <source>
        <dbReference type="PROSITE" id="PS51192"/>
    </source>
</evidence>
<dbReference type="InterPro" id="IPR011545">
    <property type="entry name" value="DEAD/DEAH_box_helicase_dom"/>
</dbReference>
<evidence type="ECO:0000313" key="12">
    <source>
        <dbReference type="EMBL" id="AXJ01184.1"/>
    </source>
</evidence>
<organism evidence="12 13">
    <name type="scientific">Cyclonatronum proteinivorum</name>
    <dbReference type="NCBI Taxonomy" id="1457365"/>
    <lineage>
        <taxon>Bacteria</taxon>
        <taxon>Pseudomonadati</taxon>
        <taxon>Balneolota</taxon>
        <taxon>Balneolia</taxon>
        <taxon>Balneolales</taxon>
        <taxon>Cyclonatronaceae</taxon>
        <taxon>Cyclonatronum</taxon>
    </lineage>
</organism>
<dbReference type="NCBIfam" id="TIGR00580">
    <property type="entry name" value="mfd"/>
    <property type="match status" value="1"/>
</dbReference>
<dbReference type="EC" id="3.6.4.-" evidence="9"/>